<dbReference type="PRINTS" id="PR01590">
    <property type="entry name" value="HTHFIS"/>
</dbReference>
<dbReference type="SUPFAM" id="SSF55785">
    <property type="entry name" value="PYP-like sensor domain (PAS domain)"/>
    <property type="match status" value="1"/>
</dbReference>
<feature type="domain" description="PAS" evidence="2">
    <location>
        <begin position="226"/>
        <end position="260"/>
    </location>
</feature>
<dbReference type="InterPro" id="IPR013767">
    <property type="entry name" value="PAS_fold"/>
</dbReference>
<evidence type="ECO:0000259" key="2">
    <source>
        <dbReference type="PROSITE" id="PS50112"/>
    </source>
</evidence>
<dbReference type="Proteomes" id="UP001246372">
    <property type="component" value="Unassembled WGS sequence"/>
</dbReference>
<dbReference type="Pfam" id="PF02954">
    <property type="entry name" value="HTH_8"/>
    <property type="match status" value="1"/>
</dbReference>
<dbReference type="InterPro" id="IPR002197">
    <property type="entry name" value="HTH_Fis"/>
</dbReference>
<dbReference type="Gene3D" id="1.10.10.60">
    <property type="entry name" value="Homeodomain-like"/>
    <property type="match status" value="1"/>
</dbReference>
<evidence type="ECO:0000256" key="1">
    <source>
        <dbReference type="SAM" id="MobiDB-lite"/>
    </source>
</evidence>
<dbReference type="EMBL" id="JAVXZY010000002">
    <property type="protein sequence ID" value="MDT8998758.1"/>
    <property type="molecule type" value="Genomic_DNA"/>
</dbReference>
<dbReference type="SUPFAM" id="SSF55781">
    <property type="entry name" value="GAF domain-like"/>
    <property type="match status" value="1"/>
</dbReference>
<dbReference type="SUPFAM" id="SSF46689">
    <property type="entry name" value="Homeodomain-like"/>
    <property type="match status" value="1"/>
</dbReference>
<dbReference type="Gene3D" id="3.30.450.20">
    <property type="entry name" value="PAS domain"/>
    <property type="match status" value="1"/>
</dbReference>
<dbReference type="Gene3D" id="3.30.450.40">
    <property type="match status" value="1"/>
</dbReference>
<name>A0ABU3P8C9_9BURK</name>
<gene>
    <name evidence="3" type="ORF">RQP53_05685</name>
</gene>
<protein>
    <submittedName>
        <fullName evidence="3">Helix-turn-helix domain-containing protein</fullName>
    </submittedName>
</protein>
<dbReference type="InterPro" id="IPR029016">
    <property type="entry name" value="GAF-like_dom_sf"/>
</dbReference>
<comment type="caution">
    <text evidence="3">The sequence shown here is derived from an EMBL/GenBank/DDBJ whole genome shotgun (WGS) entry which is preliminary data.</text>
</comment>
<dbReference type="InterPro" id="IPR009057">
    <property type="entry name" value="Homeodomain-like_sf"/>
</dbReference>
<accession>A0ABU3P8C9</accession>
<dbReference type="Pfam" id="PF01590">
    <property type="entry name" value="GAF"/>
    <property type="match status" value="1"/>
</dbReference>
<dbReference type="InterPro" id="IPR035965">
    <property type="entry name" value="PAS-like_dom_sf"/>
</dbReference>
<evidence type="ECO:0000313" key="3">
    <source>
        <dbReference type="EMBL" id="MDT8998758.1"/>
    </source>
</evidence>
<dbReference type="Pfam" id="PF00989">
    <property type="entry name" value="PAS"/>
    <property type="match status" value="1"/>
</dbReference>
<keyword evidence="4" id="KW-1185">Reference proteome</keyword>
<dbReference type="InterPro" id="IPR000014">
    <property type="entry name" value="PAS"/>
</dbReference>
<dbReference type="PROSITE" id="PS50112">
    <property type="entry name" value="PAS"/>
    <property type="match status" value="1"/>
</dbReference>
<dbReference type="InterPro" id="IPR003018">
    <property type="entry name" value="GAF"/>
</dbReference>
<dbReference type="RefSeq" id="WP_315649264.1">
    <property type="nucleotide sequence ID" value="NZ_JAVXZY010000002.1"/>
</dbReference>
<reference evidence="3" key="1">
    <citation type="submission" date="2023-09" db="EMBL/GenBank/DDBJ databases">
        <title>Paucibacter sp. APW11 Genome sequencing and assembly.</title>
        <authorList>
            <person name="Kim I."/>
        </authorList>
    </citation>
    <scope>NUCLEOTIDE SEQUENCE</scope>
    <source>
        <strain evidence="3">APW11</strain>
    </source>
</reference>
<feature type="region of interest" description="Disordered" evidence="1">
    <location>
        <begin position="1"/>
        <end position="21"/>
    </location>
</feature>
<dbReference type="CDD" id="cd00130">
    <property type="entry name" value="PAS"/>
    <property type="match status" value="1"/>
</dbReference>
<sequence length="406" mass="43074">MDLPLYSHSSASGHPSGLPVQGQLPSAHQQLILSSHQRCQAFGLNPADEADLHRLDGAALQDLQQRNARLCAQALPVMDMLYEQLAHAQSMVVLADAAGTILHALGDNGFLQRAQRVALAPGAHWAEADKGTNAVGTALMTELPTLVHGSEHYLRSMQFLTCSAAPIFDHKGGLLGVIDVSGDRRSYHPHTLALAAMSARLIENQCFAERFRHSPRWHFHGSSAGLDTLQEGVLALDAEGRIQGVNRRAQELLGLSAAQLRRHTLESLLGQGLGQLMAAGGAIDNPVCVELPEPLLQTSRHTRFFGKLQAGNQALRVAALAPQASGNAAPSIMLAPQPESSPAQPKAEPVDPEALGLKLAAQPTTLRQTEAQAIEAAVQAAGGNLSLAARQLGIGRSTLYRKLRGG</sequence>
<organism evidence="3 4">
    <name type="scientific">Roseateles aquae</name>
    <dbReference type="NCBI Taxonomy" id="3077235"/>
    <lineage>
        <taxon>Bacteria</taxon>
        <taxon>Pseudomonadati</taxon>
        <taxon>Pseudomonadota</taxon>
        <taxon>Betaproteobacteria</taxon>
        <taxon>Burkholderiales</taxon>
        <taxon>Sphaerotilaceae</taxon>
        <taxon>Roseateles</taxon>
    </lineage>
</organism>
<proteinExistence type="predicted"/>
<evidence type="ECO:0000313" key="4">
    <source>
        <dbReference type="Proteomes" id="UP001246372"/>
    </source>
</evidence>